<feature type="transmembrane region" description="Helical" evidence="1">
    <location>
        <begin position="336"/>
        <end position="355"/>
    </location>
</feature>
<evidence type="ECO:0000313" key="3">
    <source>
        <dbReference type="Proteomes" id="UP000646211"/>
    </source>
</evidence>
<comment type="caution">
    <text evidence="2">The sequence shown here is derived from an EMBL/GenBank/DDBJ whole genome shotgun (WGS) entry which is preliminary data.</text>
</comment>
<reference evidence="2" key="1">
    <citation type="submission" date="2020-11" db="EMBL/GenBank/DDBJ databases">
        <title>Genome of Flavobacterium soyangense.</title>
        <authorList>
            <person name="Liu Q."/>
            <person name="Xin Y.-H."/>
        </authorList>
    </citation>
    <scope>NUCLEOTIDE SEQUENCE</scope>
    <source>
        <strain evidence="2">CGMCC 1.13493</strain>
    </source>
</reference>
<sequence length="372" mass="43573">MTPYILLLVLTTLFAYFADLLFKKHHSQSIVFIIGIVVVYTVIAGLRDFGIGIDTNVYIEDYFDTAKSLVSIKDFLTIESMDKGFLFICWISSLISSDKQVVLVVVEFWIIAFTMHGVYMLKKNHGVKLWIFVFLYFFMFFGYSINLMRQFCAMSLLFWGFAWLRKGNWKVYALTQVVAYYFHSSSVVFLIVPIVYFLSSIKNVRFRNYITIASLIVFIFIMSSFIYFLTLFGDFKIVSDVYTDRYGQNSDFNTTAGSSNILLLSYMFEFFLLYIASINKRMPVSYKYILVTLYCINFLLIQLHFITAYLDRLSYYIGLVYMTYLVYVLEDKRINPLLRVTVVCFTIFFSYRIFIENGGAEIYPYTSKILGI</sequence>
<keyword evidence="1" id="KW-0472">Membrane</keyword>
<keyword evidence="3" id="KW-1185">Reference proteome</keyword>
<name>A0A930U9V8_9FLAO</name>
<dbReference type="EMBL" id="JADHEC010000010">
    <property type="protein sequence ID" value="MBF2708187.1"/>
    <property type="molecule type" value="Genomic_DNA"/>
</dbReference>
<evidence type="ECO:0000313" key="2">
    <source>
        <dbReference type="EMBL" id="MBF2708187.1"/>
    </source>
</evidence>
<feature type="transmembrane region" description="Helical" evidence="1">
    <location>
        <begin position="179"/>
        <end position="198"/>
    </location>
</feature>
<keyword evidence="1" id="KW-1133">Transmembrane helix</keyword>
<proteinExistence type="predicted"/>
<feature type="transmembrane region" description="Helical" evidence="1">
    <location>
        <begin position="252"/>
        <end position="276"/>
    </location>
</feature>
<dbReference type="RefSeq" id="WP_194311446.1">
    <property type="nucleotide sequence ID" value="NZ_JADHEC010000010.1"/>
</dbReference>
<feature type="transmembrane region" description="Helical" evidence="1">
    <location>
        <begin position="29"/>
        <end position="46"/>
    </location>
</feature>
<keyword evidence="1" id="KW-0812">Transmembrane</keyword>
<feature type="transmembrane region" description="Helical" evidence="1">
    <location>
        <begin position="210"/>
        <end position="232"/>
    </location>
</feature>
<gene>
    <name evidence="2" type="ORF">IR213_06240</name>
</gene>
<accession>A0A930U9V8</accession>
<organism evidence="2 3">
    <name type="scientific">Flavobacterium soyangense</name>
    <dbReference type="NCBI Taxonomy" id="2023265"/>
    <lineage>
        <taxon>Bacteria</taxon>
        <taxon>Pseudomonadati</taxon>
        <taxon>Bacteroidota</taxon>
        <taxon>Flavobacteriia</taxon>
        <taxon>Flavobacteriales</taxon>
        <taxon>Flavobacteriaceae</taxon>
        <taxon>Flavobacterium</taxon>
    </lineage>
</organism>
<feature type="transmembrane region" description="Helical" evidence="1">
    <location>
        <begin position="288"/>
        <end position="307"/>
    </location>
</feature>
<feature type="transmembrane region" description="Helical" evidence="1">
    <location>
        <begin position="313"/>
        <end position="329"/>
    </location>
</feature>
<feature type="transmembrane region" description="Helical" evidence="1">
    <location>
        <begin position="133"/>
        <end position="159"/>
    </location>
</feature>
<dbReference type="Pfam" id="PF14897">
    <property type="entry name" value="EpsG"/>
    <property type="match status" value="1"/>
</dbReference>
<feature type="transmembrane region" description="Helical" evidence="1">
    <location>
        <begin position="101"/>
        <end position="121"/>
    </location>
</feature>
<dbReference type="InterPro" id="IPR049458">
    <property type="entry name" value="EpsG-like"/>
</dbReference>
<evidence type="ECO:0000256" key="1">
    <source>
        <dbReference type="SAM" id="Phobius"/>
    </source>
</evidence>
<feature type="transmembrane region" description="Helical" evidence="1">
    <location>
        <begin position="6"/>
        <end position="22"/>
    </location>
</feature>
<dbReference type="AlphaFoldDB" id="A0A930U9V8"/>
<dbReference type="Proteomes" id="UP000646211">
    <property type="component" value="Unassembled WGS sequence"/>
</dbReference>
<protein>
    <submittedName>
        <fullName evidence="2">EpsG family protein</fullName>
    </submittedName>
</protein>